<dbReference type="GO" id="GO:0005874">
    <property type="term" value="C:microtubule"/>
    <property type="evidence" value="ECO:0007669"/>
    <property type="project" value="UniProtKB-KW"/>
</dbReference>
<dbReference type="GO" id="GO:0003777">
    <property type="term" value="F:microtubule motor activity"/>
    <property type="evidence" value="ECO:0007669"/>
    <property type="project" value="InterPro"/>
</dbReference>
<dbReference type="PANTHER" id="PTHR47972">
    <property type="entry name" value="KINESIN-LIKE PROTEIN KLP-3"/>
    <property type="match status" value="1"/>
</dbReference>
<keyword evidence="4" id="KW-0547">Nucleotide-binding</keyword>
<feature type="coiled-coil region" evidence="5">
    <location>
        <begin position="658"/>
        <end position="685"/>
    </location>
</feature>
<evidence type="ECO:0000256" key="1">
    <source>
        <dbReference type="ARBA" id="ARBA00010899"/>
    </source>
</evidence>
<evidence type="ECO:0000256" key="4">
    <source>
        <dbReference type="PROSITE-ProRule" id="PRU00283"/>
    </source>
</evidence>
<dbReference type="ExpressionAtlas" id="A0A1D6IWA1">
    <property type="expression patterns" value="baseline and differential"/>
</dbReference>
<dbReference type="PANTHER" id="PTHR47972:SF31">
    <property type="entry name" value="KINESIN-LIKE PROTEIN KIN-14Q"/>
    <property type="match status" value="1"/>
</dbReference>
<dbReference type="GO" id="GO:0008017">
    <property type="term" value="F:microtubule binding"/>
    <property type="evidence" value="ECO:0007669"/>
    <property type="project" value="InterPro"/>
</dbReference>
<dbReference type="Gene3D" id="3.40.850.10">
    <property type="entry name" value="Kinesin motor domain"/>
    <property type="match status" value="2"/>
</dbReference>
<sequence length="908" mass="99151">MAMAAAVLEEALRWGGGSVGDDNVAARRAEEAAIRRHEAASWLRKTVGIVCAKDLPEEPSEEEFQLGLRNGIVLCNALNKVQPGAIPKIVGVQSDTAVPADGSALCAYQYFENLRNFVVVIQDFGLPTFEVSDLEKGGKSVRIVDCVLALKSFSESKKTGRQAACKYGGILKPLVSGNYFILKNCDAFMNKNARIHTEEATLNGFRGEQNLSLDCSPESYEITSDNLSTIIRTILLDKKPEEIPLIVESLLNKVIQEYELRFANQNLMDEEKQNNLTTKEEASFAVNGSNAAQKFHLKAEINFDLQHKQIKGLRGTVSSIKSGMEQLKLHYSEEFTKLGKHLYTISNAASGYHKVLEENRKLYNQIQDLKGNIRVYCRVRPFLPGQISSLSSVAGMEERTITIMTPTKYGKDGNKSFTFNKVFGPAATQDEVFSDMQPLIRSVLDGFNVCIFAYGQTGSGKTYTMSGPKVLTEESLATLEIKNTSQKGLAVPDASIVPVTSTSDVVELMNQGQKNRAVGSTAINDRSSRSHSCLTVHVQGRDLTSGTVLRGCMHLVDLAGSERVDKSEVVGDRLKEAQYINKSLSALGDVIASLSQKNTHVPYRNSKLTQLLQDSLGGQAKTLMFVHISPELDAAGETISTLKFAERVASVELGAAKQNKEGSEIRELKEQIASLKAALAKKEGEPENILSTRSSPSIYRIRKGNATPATPKDRQPMEEVGSLEVQNVFTPAQKRSKMHLLGILTENNSSNSVQNCNVPQKEIGLGGWVDKMALGDNHFENSNSILELEPDTAQLPTSFYHQRYSPVQQSCRTESVPSLGLHGFDSATSCSNQEIVVSTMGLKASGVANRGASTVKKYEATSTRSTNLASKSPLLQKKLQTPTRNRNQLTSSTIGGRRTPNGKIGIAK</sequence>
<dbReference type="SMART" id="SM00129">
    <property type="entry name" value="KISc"/>
    <property type="match status" value="1"/>
</dbReference>
<feature type="compositionally biased region" description="Polar residues" evidence="6">
    <location>
        <begin position="860"/>
        <end position="870"/>
    </location>
</feature>
<dbReference type="InterPro" id="IPR031852">
    <property type="entry name" value="Vik1/Cik1_MT-bd"/>
</dbReference>
<dbReference type="InterPro" id="IPR036961">
    <property type="entry name" value="Kinesin_motor_dom_sf"/>
</dbReference>
<dbReference type="SUPFAM" id="SSF47576">
    <property type="entry name" value="Calponin-homology domain, CH-domain"/>
    <property type="match status" value="1"/>
</dbReference>
<evidence type="ECO:0000256" key="3">
    <source>
        <dbReference type="ARBA" id="ARBA00023175"/>
    </source>
</evidence>
<dbReference type="GO" id="GO:0016787">
    <property type="term" value="F:hydrolase activity"/>
    <property type="evidence" value="ECO:0007669"/>
    <property type="project" value="UniProtKB-KW"/>
</dbReference>
<evidence type="ECO:0000256" key="5">
    <source>
        <dbReference type="SAM" id="Coils"/>
    </source>
</evidence>
<dbReference type="GO" id="GO:0007018">
    <property type="term" value="P:microtubule-based movement"/>
    <property type="evidence" value="ECO:0007669"/>
    <property type="project" value="InterPro"/>
</dbReference>
<dbReference type="SMART" id="SM00033">
    <property type="entry name" value="CH"/>
    <property type="match status" value="1"/>
</dbReference>
<dbReference type="InterPro" id="IPR001715">
    <property type="entry name" value="CH_dom"/>
</dbReference>
<dbReference type="CDD" id="cd21203">
    <property type="entry name" value="CH_AtKIN14-like"/>
    <property type="match status" value="1"/>
</dbReference>
<dbReference type="SUPFAM" id="SSF52540">
    <property type="entry name" value="P-loop containing nucleoside triphosphate hydrolases"/>
    <property type="match status" value="1"/>
</dbReference>
<dbReference type="Pfam" id="PF16796">
    <property type="entry name" value="Microtub_bd"/>
    <property type="match status" value="1"/>
</dbReference>
<comment type="similarity">
    <text evidence="1">Belongs to the TRAFAC class myosin-kinesin ATPase superfamily. Kinesin family. KIN-14 subfamily.</text>
</comment>
<gene>
    <name evidence="7" type="ORF">ZEAMMB73_Zm00001d023841</name>
</gene>
<dbReference type="InterPro" id="IPR027640">
    <property type="entry name" value="Kinesin-like_fam"/>
</dbReference>
<keyword evidence="5" id="KW-0175">Coiled coil</keyword>
<proteinExistence type="inferred from homology"/>
<dbReference type="InterPro" id="IPR036872">
    <property type="entry name" value="CH_dom_sf"/>
</dbReference>
<dbReference type="EMBL" id="CM000786">
    <property type="protein sequence ID" value="AQK40219.1"/>
    <property type="molecule type" value="Genomic_DNA"/>
</dbReference>
<dbReference type="PROSITE" id="PS50021">
    <property type="entry name" value="CH"/>
    <property type="match status" value="1"/>
</dbReference>
<dbReference type="Gene3D" id="1.10.418.10">
    <property type="entry name" value="Calponin-like domain"/>
    <property type="match status" value="1"/>
</dbReference>
<name>A0A1D6IWA1_MAIZE</name>
<dbReference type="InterPro" id="IPR027417">
    <property type="entry name" value="P-loop_NTPase"/>
</dbReference>
<dbReference type="Pfam" id="PF00225">
    <property type="entry name" value="Kinesin"/>
    <property type="match status" value="1"/>
</dbReference>
<keyword evidence="4" id="KW-0067">ATP-binding</keyword>
<accession>A0A1D6IWA1</accession>
<feature type="compositionally biased region" description="Polar residues" evidence="6">
    <location>
        <begin position="878"/>
        <end position="894"/>
    </location>
</feature>
<reference evidence="7" key="1">
    <citation type="submission" date="2015-12" db="EMBL/GenBank/DDBJ databases">
        <title>Update maize B73 reference genome by single molecule sequencing technologies.</title>
        <authorList>
            <consortium name="Maize Genome Sequencing Project"/>
            <person name="Ware D."/>
        </authorList>
    </citation>
    <scope>NUCLEOTIDE SEQUENCE</scope>
    <source>
        <tissue evidence="7">Seedling</tissue>
    </source>
</reference>
<feature type="region of interest" description="Disordered" evidence="6">
    <location>
        <begin position="858"/>
        <end position="908"/>
    </location>
</feature>
<evidence type="ECO:0000256" key="2">
    <source>
        <dbReference type="ARBA" id="ARBA00022701"/>
    </source>
</evidence>
<dbReference type="InterPro" id="IPR001752">
    <property type="entry name" value="Kinesin_motor_dom"/>
</dbReference>
<keyword evidence="7" id="KW-0378">Hydrolase</keyword>
<dbReference type="AlphaFoldDB" id="A0A1D6IWA1"/>
<evidence type="ECO:0000256" key="6">
    <source>
        <dbReference type="SAM" id="MobiDB-lite"/>
    </source>
</evidence>
<evidence type="ECO:0000313" key="7">
    <source>
        <dbReference type="EMBL" id="AQK40219.1"/>
    </source>
</evidence>
<keyword evidence="2" id="KW-0493">Microtubule</keyword>
<dbReference type="Pfam" id="PF00307">
    <property type="entry name" value="CH"/>
    <property type="match status" value="1"/>
</dbReference>
<dbReference type="PRINTS" id="PR00380">
    <property type="entry name" value="KINESINHEAVY"/>
</dbReference>
<dbReference type="FunFam" id="3.40.850.10:FF:000178">
    <property type="entry name" value="Kinesin-related protein3"/>
    <property type="match status" value="1"/>
</dbReference>
<dbReference type="GO" id="GO:0005524">
    <property type="term" value="F:ATP binding"/>
    <property type="evidence" value="ECO:0007669"/>
    <property type="project" value="UniProtKB-UniRule"/>
</dbReference>
<protein>
    <submittedName>
        <fullName evidence="7">p-loop nucleoside triphosphate hydrolase superfamily protein with CH (Calponin Homology) domain</fullName>
    </submittedName>
</protein>
<organism evidence="7">
    <name type="scientific">Zea mays</name>
    <name type="common">Maize</name>
    <dbReference type="NCBI Taxonomy" id="4577"/>
    <lineage>
        <taxon>Eukaryota</taxon>
        <taxon>Viridiplantae</taxon>
        <taxon>Streptophyta</taxon>
        <taxon>Embryophyta</taxon>
        <taxon>Tracheophyta</taxon>
        <taxon>Spermatophyta</taxon>
        <taxon>Magnoliopsida</taxon>
        <taxon>Liliopsida</taxon>
        <taxon>Poales</taxon>
        <taxon>Poaceae</taxon>
        <taxon>PACMAD clade</taxon>
        <taxon>Panicoideae</taxon>
        <taxon>Andropogonodae</taxon>
        <taxon>Andropogoneae</taxon>
        <taxon>Tripsacinae</taxon>
        <taxon>Zea</taxon>
    </lineage>
</organism>
<keyword evidence="3 4" id="KW-0505">Motor protein</keyword>
<dbReference type="PROSITE" id="PS50067">
    <property type="entry name" value="KINESIN_MOTOR_2"/>
    <property type="match status" value="1"/>
</dbReference>
<feature type="binding site" evidence="4">
    <location>
        <begin position="455"/>
        <end position="462"/>
    </location>
    <ligand>
        <name>ATP</name>
        <dbReference type="ChEBI" id="CHEBI:30616"/>
    </ligand>
</feature>